<reference evidence="4 5" key="1">
    <citation type="journal article" date="2016" name="Nat. Commun.">
        <title>Thousands of microbial genomes shed light on interconnected biogeochemical processes in an aquifer system.</title>
        <authorList>
            <person name="Anantharaman K."/>
            <person name="Brown C.T."/>
            <person name="Hug L.A."/>
            <person name="Sharon I."/>
            <person name="Castelle C.J."/>
            <person name="Probst A.J."/>
            <person name="Thomas B.C."/>
            <person name="Singh A."/>
            <person name="Wilkins M.J."/>
            <person name="Karaoz U."/>
            <person name="Brodie E.L."/>
            <person name="Williams K.H."/>
            <person name="Hubbard S.S."/>
            <person name="Banfield J.F."/>
        </authorList>
    </citation>
    <scope>NUCLEOTIDE SEQUENCE [LARGE SCALE GENOMIC DNA]</scope>
</reference>
<dbReference type="InterPro" id="IPR002502">
    <property type="entry name" value="Amidase_domain"/>
</dbReference>
<evidence type="ECO:0008006" key="6">
    <source>
        <dbReference type="Google" id="ProtNLM"/>
    </source>
</evidence>
<dbReference type="Pfam" id="PF01510">
    <property type="entry name" value="Amidase_2"/>
    <property type="match status" value="1"/>
</dbReference>
<accession>A0A1G1XN10</accession>
<dbReference type="Gene3D" id="3.40.80.10">
    <property type="entry name" value="Peptidoglycan recognition protein-like"/>
    <property type="match status" value="1"/>
</dbReference>
<proteinExistence type="inferred from homology"/>
<comment type="similarity">
    <text evidence="1">Belongs to the N-acetylmuramoyl-L-alanine amidase 2 family.</text>
</comment>
<evidence type="ECO:0000256" key="1">
    <source>
        <dbReference type="ARBA" id="ARBA00007553"/>
    </source>
</evidence>
<dbReference type="PANTHER" id="PTHR11022">
    <property type="entry name" value="PEPTIDOGLYCAN RECOGNITION PROTEIN"/>
    <property type="match status" value="1"/>
</dbReference>
<comment type="caution">
    <text evidence="4">The sequence shown here is derived from an EMBL/GenBank/DDBJ whole genome shotgun (WGS) entry which is preliminary data.</text>
</comment>
<dbReference type="CDD" id="cd06583">
    <property type="entry name" value="PGRP"/>
    <property type="match status" value="1"/>
</dbReference>
<dbReference type="EMBL" id="MHHY01000006">
    <property type="protein sequence ID" value="OGY40717.1"/>
    <property type="molecule type" value="Genomic_DNA"/>
</dbReference>
<dbReference type="GO" id="GO:0008270">
    <property type="term" value="F:zinc ion binding"/>
    <property type="evidence" value="ECO:0007669"/>
    <property type="project" value="InterPro"/>
</dbReference>
<dbReference type="STRING" id="1797529.A2570_01125"/>
<dbReference type="SUPFAM" id="SSF55846">
    <property type="entry name" value="N-acetylmuramoyl-L-alanine amidase-like"/>
    <property type="match status" value="1"/>
</dbReference>
<organism evidence="4 5">
    <name type="scientific">Candidatus Brennerbacteria bacterium RIFOXYD1_FULL_41_16</name>
    <dbReference type="NCBI Taxonomy" id="1797529"/>
    <lineage>
        <taxon>Bacteria</taxon>
        <taxon>Candidatus Brenneribacteriota</taxon>
    </lineage>
</organism>
<dbReference type="PANTHER" id="PTHR11022:SF41">
    <property type="entry name" value="PEPTIDOGLYCAN-RECOGNITION PROTEIN LC-RELATED"/>
    <property type="match status" value="1"/>
</dbReference>
<dbReference type="GO" id="GO:0009253">
    <property type="term" value="P:peptidoglycan catabolic process"/>
    <property type="evidence" value="ECO:0007669"/>
    <property type="project" value="InterPro"/>
</dbReference>
<dbReference type="SMART" id="SM00644">
    <property type="entry name" value="Ami_2"/>
    <property type="match status" value="1"/>
</dbReference>
<name>A0A1G1XN10_9BACT</name>
<protein>
    <recommendedName>
        <fullName evidence="6">N-acetylmuramoyl-L-alanine amidase domain-containing protein</fullName>
    </recommendedName>
</protein>
<sequence>MKLAKENIKFIIVHQSATKKAETSFEKIKKFHLYQGMGNIAYHYFIEQSGRLRKGRNESTQGTHTKASGMNAKSLGICLAGEFNTETPESSQLYALKSLLNNLSIKYKVPRKNIIGHREVYGSATECPGDNLSEWLTEWRKH</sequence>
<feature type="domain" description="Peptidoglycan recognition protein family" evidence="3">
    <location>
        <begin position="1"/>
        <end position="121"/>
    </location>
</feature>
<dbReference type="InterPro" id="IPR006619">
    <property type="entry name" value="PGRP_domain_met/bac"/>
</dbReference>
<dbReference type="InterPro" id="IPR015510">
    <property type="entry name" value="PGRP"/>
</dbReference>
<evidence type="ECO:0000259" key="2">
    <source>
        <dbReference type="SMART" id="SM00644"/>
    </source>
</evidence>
<dbReference type="InterPro" id="IPR036505">
    <property type="entry name" value="Amidase/PGRP_sf"/>
</dbReference>
<gene>
    <name evidence="4" type="ORF">A2570_01125</name>
</gene>
<evidence type="ECO:0000313" key="4">
    <source>
        <dbReference type="EMBL" id="OGY40717.1"/>
    </source>
</evidence>
<feature type="domain" description="N-acetylmuramoyl-L-alanine amidase" evidence="2">
    <location>
        <begin position="1"/>
        <end position="129"/>
    </location>
</feature>
<dbReference type="GO" id="GO:0008745">
    <property type="term" value="F:N-acetylmuramoyl-L-alanine amidase activity"/>
    <property type="evidence" value="ECO:0007669"/>
    <property type="project" value="InterPro"/>
</dbReference>
<dbReference type="AlphaFoldDB" id="A0A1G1XN10"/>
<evidence type="ECO:0000259" key="3">
    <source>
        <dbReference type="SMART" id="SM00701"/>
    </source>
</evidence>
<dbReference type="Proteomes" id="UP000178570">
    <property type="component" value="Unassembled WGS sequence"/>
</dbReference>
<evidence type="ECO:0000313" key="5">
    <source>
        <dbReference type="Proteomes" id="UP000178570"/>
    </source>
</evidence>
<dbReference type="SMART" id="SM00701">
    <property type="entry name" value="PGRP"/>
    <property type="match status" value="1"/>
</dbReference>